<dbReference type="RefSeq" id="WP_021582856.1">
    <property type="nucleotide sequence ID" value="NZ_AWET01000004.1"/>
</dbReference>
<dbReference type="CDD" id="cd24032">
    <property type="entry name" value="ASKHA_NBD_TsaB"/>
    <property type="match status" value="1"/>
</dbReference>
<comment type="caution">
    <text evidence="2">The sequence shown here is derived from an EMBL/GenBank/DDBJ whole genome shotgun (WGS) entry which is preliminary data.</text>
</comment>
<dbReference type="NCBIfam" id="TIGR03725">
    <property type="entry name" value="T6A_YeaZ"/>
    <property type="match status" value="1"/>
</dbReference>
<proteinExistence type="predicted"/>
<dbReference type="GO" id="GO:0002949">
    <property type="term" value="P:tRNA threonylcarbamoyladenosine modification"/>
    <property type="evidence" value="ECO:0007669"/>
    <property type="project" value="InterPro"/>
</dbReference>
<evidence type="ECO:0000313" key="3">
    <source>
        <dbReference type="Proteomes" id="UP000016600"/>
    </source>
</evidence>
<dbReference type="PANTHER" id="PTHR11735">
    <property type="entry name" value="TRNA N6-ADENOSINE THREONYLCARBAMOYLTRANSFERASE"/>
    <property type="match status" value="1"/>
</dbReference>
<dbReference type="Proteomes" id="UP000016600">
    <property type="component" value="Unassembled WGS sequence"/>
</dbReference>
<dbReference type="Pfam" id="PF00814">
    <property type="entry name" value="TsaD"/>
    <property type="match status" value="1"/>
</dbReference>
<reference evidence="2 3" key="1">
    <citation type="submission" date="2013-08" db="EMBL/GenBank/DDBJ databases">
        <authorList>
            <person name="Durkin A.S."/>
            <person name="Haft D.R."/>
            <person name="McCorrison J."/>
            <person name="Torralba M."/>
            <person name="Gillis M."/>
            <person name="Haft D.H."/>
            <person name="Methe B."/>
            <person name="Sutton G."/>
            <person name="Nelson K.E."/>
        </authorList>
    </citation>
    <scope>NUCLEOTIDE SEQUENCE [LARGE SCALE GENOMIC DNA]</scope>
    <source>
        <strain evidence="2 3">F0068</strain>
    </source>
</reference>
<sequence length="250" mass="27070">MSCILNIETSTDVCSVAVSNAGECIFNKEDHDGPNHAVSLGVFVDEALSFIDSHAIPLDAVAVSCGPGSYTGLRIGVSMAKGVCYGRAVKLVAVPTLELLCVPVLLQELVKETGDLLCPMLDARRMEVYAKVVDRSLNEIRPIQADVVDGETYREYLAKGPVYFFGNGAEKCMETINNANARLISGIEPLAKNMFPLAEKRLANGQSEDVAYFVPFYLKDFVAKKAKELLHQHPVSSIQVSEDETAIANG</sequence>
<dbReference type="PATRIC" id="fig|1081904.3.peg.124"/>
<accession>U2LIG6</accession>
<dbReference type="InterPro" id="IPR022496">
    <property type="entry name" value="T6A_TsaB"/>
</dbReference>
<evidence type="ECO:0000313" key="2">
    <source>
        <dbReference type="EMBL" id="ERK04248.1"/>
    </source>
</evidence>
<keyword evidence="3" id="KW-1185">Reference proteome</keyword>
<dbReference type="PANTHER" id="PTHR11735:SF11">
    <property type="entry name" value="TRNA THREONYLCARBAMOYLADENOSINE BIOSYNTHESIS PROTEIN TSAB"/>
    <property type="match status" value="1"/>
</dbReference>
<organism evidence="2 3">
    <name type="scientific">Hoylesella pleuritidis F0068</name>
    <dbReference type="NCBI Taxonomy" id="1081904"/>
    <lineage>
        <taxon>Bacteria</taxon>
        <taxon>Pseudomonadati</taxon>
        <taxon>Bacteroidota</taxon>
        <taxon>Bacteroidia</taxon>
        <taxon>Bacteroidales</taxon>
        <taxon>Prevotellaceae</taxon>
        <taxon>Hoylesella</taxon>
    </lineage>
</organism>
<gene>
    <name evidence="2" type="primary">yeaZ</name>
    <name evidence="2" type="ORF">HMPREF1218_1096</name>
</gene>
<dbReference type="InterPro" id="IPR000905">
    <property type="entry name" value="Gcp-like_dom"/>
</dbReference>
<dbReference type="AlphaFoldDB" id="U2LIG6"/>
<protein>
    <submittedName>
        <fullName evidence="2">tRNA threonylcarbamoyl adenosine modification protein YeaZ</fullName>
    </submittedName>
</protein>
<dbReference type="InterPro" id="IPR043129">
    <property type="entry name" value="ATPase_NBD"/>
</dbReference>
<dbReference type="GO" id="GO:0005829">
    <property type="term" value="C:cytosol"/>
    <property type="evidence" value="ECO:0007669"/>
    <property type="project" value="TreeGrafter"/>
</dbReference>
<name>U2LIG6_9BACT</name>
<feature type="domain" description="Gcp-like" evidence="1">
    <location>
        <begin position="35"/>
        <end position="226"/>
    </location>
</feature>
<dbReference type="EMBL" id="AWET01000004">
    <property type="protein sequence ID" value="ERK04248.1"/>
    <property type="molecule type" value="Genomic_DNA"/>
</dbReference>
<dbReference type="Gene3D" id="3.30.420.40">
    <property type="match status" value="2"/>
</dbReference>
<dbReference type="SUPFAM" id="SSF53067">
    <property type="entry name" value="Actin-like ATPase domain"/>
    <property type="match status" value="2"/>
</dbReference>
<evidence type="ECO:0000259" key="1">
    <source>
        <dbReference type="Pfam" id="PF00814"/>
    </source>
</evidence>